<dbReference type="SUPFAM" id="SSF56349">
    <property type="entry name" value="DNA breaking-rejoining enzymes"/>
    <property type="match status" value="1"/>
</dbReference>
<reference evidence="6" key="1">
    <citation type="journal article" date="2017" name="Appl. Environ. Microbiol.">
        <title>Microdiversification of a pelagic Polynucleobacter species is mainly driven by acquisition of genomic islands from a partially interspecific gene pool.</title>
        <authorList>
            <person name="Hoetzinger M."/>
            <person name="Hahn M.W."/>
            <person name="Jezberova J."/>
            <person name="Schmidt J."/>
            <person name="Koll U."/>
        </authorList>
    </citation>
    <scope>NUCLEOTIDE SEQUENCE</scope>
    <source>
        <strain evidence="6">MWH-RechtKol4</strain>
    </source>
</reference>
<evidence type="ECO:0000256" key="3">
    <source>
        <dbReference type="ARBA" id="ARBA00023125"/>
    </source>
</evidence>
<dbReference type="GO" id="GO:0006310">
    <property type="term" value="P:DNA recombination"/>
    <property type="evidence" value="ECO:0007669"/>
    <property type="project" value="UniProtKB-KW"/>
</dbReference>
<comment type="similarity">
    <text evidence="1">Belongs to the 'phage' integrase family.</text>
</comment>
<dbReference type="Gene3D" id="1.10.150.130">
    <property type="match status" value="1"/>
</dbReference>
<dbReference type="PANTHER" id="PTHR30349">
    <property type="entry name" value="PHAGE INTEGRASE-RELATED"/>
    <property type="match status" value="1"/>
</dbReference>
<evidence type="ECO:0000313" key="6">
    <source>
        <dbReference type="EMBL" id="APC01621.1"/>
    </source>
</evidence>
<keyword evidence="2" id="KW-0229">DNA integration</keyword>
<name>A0AAC9IT43_9BURK</name>
<evidence type="ECO:0000256" key="4">
    <source>
        <dbReference type="ARBA" id="ARBA00023172"/>
    </source>
</evidence>
<feature type="domain" description="Tyr recombinase" evidence="5">
    <location>
        <begin position="193"/>
        <end position="415"/>
    </location>
</feature>
<accession>A0AAC9IT43</accession>
<dbReference type="EMBL" id="CP015017">
    <property type="protein sequence ID" value="APC01621.1"/>
    <property type="molecule type" value="Genomic_DNA"/>
</dbReference>
<gene>
    <name evidence="6" type="ORF">AOC25_08285</name>
</gene>
<keyword evidence="3" id="KW-0238">DNA-binding</keyword>
<dbReference type="RefSeq" id="WP_071540155.1">
    <property type="nucleotide sequence ID" value="NZ_CP015017.1"/>
</dbReference>
<dbReference type="Proteomes" id="UP000182060">
    <property type="component" value="Chromosome"/>
</dbReference>
<evidence type="ECO:0000256" key="1">
    <source>
        <dbReference type="ARBA" id="ARBA00008857"/>
    </source>
</evidence>
<dbReference type="InterPro" id="IPR011010">
    <property type="entry name" value="DNA_brk_join_enz"/>
</dbReference>
<dbReference type="InterPro" id="IPR010998">
    <property type="entry name" value="Integrase_recombinase_N"/>
</dbReference>
<dbReference type="GO" id="GO:0003677">
    <property type="term" value="F:DNA binding"/>
    <property type="evidence" value="ECO:0007669"/>
    <property type="project" value="UniProtKB-KW"/>
</dbReference>
<keyword evidence="4" id="KW-0233">DNA recombination</keyword>
<dbReference type="GO" id="GO:0015074">
    <property type="term" value="P:DNA integration"/>
    <property type="evidence" value="ECO:0007669"/>
    <property type="project" value="UniProtKB-KW"/>
</dbReference>
<dbReference type="PANTHER" id="PTHR30349:SF41">
    <property type="entry name" value="INTEGRASE_RECOMBINASE PROTEIN MJ0367-RELATED"/>
    <property type="match status" value="1"/>
</dbReference>
<dbReference type="InterPro" id="IPR002104">
    <property type="entry name" value="Integrase_catalytic"/>
</dbReference>
<evidence type="ECO:0000259" key="5">
    <source>
        <dbReference type="PROSITE" id="PS51898"/>
    </source>
</evidence>
<evidence type="ECO:0000313" key="7">
    <source>
        <dbReference type="Proteomes" id="UP000182060"/>
    </source>
</evidence>
<sequence length="427" mass="49915">MPTKKVKLNGTEIAIYNDAIIYKRGEYWQFRLWLTKERKYARFSLQTRNESLARNKAELHYHELRALELSGKTYYSKTTKEGVRLYLEQREKDLEAGLIVKGRLSTIKTHLEHYLDFIGRDTKLKELDAISCENYFHTRSKSKKKETISQTTVENEQSTINAMMGWLHKRKETYIDKFEFKKFKRIDRGLEDLRRSSFTDEEIANINNVLDSYIAEGKKAINEKENLIKVLTGYYLIISLMTGMRRGEQKQLRWQDYEEFEHKVDGKGYNLVKITVRGDTSKVGKTRKFVEKDIGYFEDLFKLQYPRFTELQKLLAKEEQIKFADALIFSVNGVKPITDRAIAYHFDKVLELAEVKNLDKRNIVPYSFRHYYITQKVNSGLAPTAVAEIAGTSTTQIENTYYHTTDAKMIANAFAGYVIKDGLLIPK</sequence>
<organism evidence="6 7">
    <name type="scientific">Polynucleobacter asymbioticus</name>
    <dbReference type="NCBI Taxonomy" id="576611"/>
    <lineage>
        <taxon>Bacteria</taxon>
        <taxon>Pseudomonadati</taxon>
        <taxon>Pseudomonadota</taxon>
        <taxon>Betaproteobacteria</taxon>
        <taxon>Burkholderiales</taxon>
        <taxon>Burkholderiaceae</taxon>
        <taxon>Polynucleobacter</taxon>
    </lineage>
</organism>
<dbReference type="AlphaFoldDB" id="A0AAC9IT43"/>
<dbReference type="PROSITE" id="PS51898">
    <property type="entry name" value="TYR_RECOMBINASE"/>
    <property type="match status" value="1"/>
</dbReference>
<proteinExistence type="inferred from homology"/>
<evidence type="ECO:0000256" key="2">
    <source>
        <dbReference type="ARBA" id="ARBA00022908"/>
    </source>
</evidence>
<protein>
    <submittedName>
        <fullName evidence="6">Integrase</fullName>
    </submittedName>
</protein>
<dbReference type="Pfam" id="PF00589">
    <property type="entry name" value="Phage_integrase"/>
    <property type="match status" value="1"/>
</dbReference>
<dbReference type="InterPro" id="IPR050090">
    <property type="entry name" value="Tyrosine_recombinase_XerCD"/>
</dbReference>
<dbReference type="InterPro" id="IPR013762">
    <property type="entry name" value="Integrase-like_cat_sf"/>
</dbReference>
<dbReference type="Gene3D" id="1.10.443.10">
    <property type="entry name" value="Intergrase catalytic core"/>
    <property type="match status" value="1"/>
</dbReference>